<dbReference type="EMBL" id="JAVHJL010000008">
    <property type="protein sequence ID" value="KAK6499108.1"/>
    <property type="molecule type" value="Genomic_DNA"/>
</dbReference>
<reference evidence="2 3" key="1">
    <citation type="submission" date="2023-08" db="EMBL/GenBank/DDBJ databases">
        <authorList>
            <person name="Palmer J.M."/>
        </authorList>
    </citation>
    <scope>NUCLEOTIDE SEQUENCE [LARGE SCALE GENOMIC DNA]</scope>
    <source>
        <strain evidence="2 3">TWF481</strain>
    </source>
</reference>
<evidence type="ECO:0000313" key="3">
    <source>
        <dbReference type="Proteomes" id="UP001370758"/>
    </source>
</evidence>
<feature type="compositionally biased region" description="Polar residues" evidence="1">
    <location>
        <begin position="357"/>
        <end position="369"/>
    </location>
</feature>
<dbReference type="Proteomes" id="UP001370758">
    <property type="component" value="Unassembled WGS sequence"/>
</dbReference>
<feature type="region of interest" description="Disordered" evidence="1">
    <location>
        <begin position="1"/>
        <end position="27"/>
    </location>
</feature>
<accession>A0AAV9W0W7</accession>
<evidence type="ECO:0000313" key="2">
    <source>
        <dbReference type="EMBL" id="KAK6499108.1"/>
    </source>
</evidence>
<evidence type="ECO:0000256" key="1">
    <source>
        <dbReference type="SAM" id="MobiDB-lite"/>
    </source>
</evidence>
<organism evidence="2 3">
    <name type="scientific">Arthrobotrys musiformis</name>
    <dbReference type="NCBI Taxonomy" id="47236"/>
    <lineage>
        <taxon>Eukaryota</taxon>
        <taxon>Fungi</taxon>
        <taxon>Dikarya</taxon>
        <taxon>Ascomycota</taxon>
        <taxon>Pezizomycotina</taxon>
        <taxon>Orbiliomycetes</taxon>
        <taxon>Orbiliales</taxon>
        <taxon>Orbiliaceae</taxon>
        <taxon>Arthrobotrys</taxon>
    </lineage>
</organism>
<dbReference type="AlphaFoldDB" id="A0AAV9W0W7"/>
<comment type="caution">
    <text evidence="2">The sequence shown here is derived from an EMBL/GenBank/DDBJ whole genome shotgun (WGS) entry which is preliminary data.</text>
</comment>
<name>A0AAV9W0W7_9PEZI</name>
<feature type="compositionally biased region" description="Acidic residues" evidence="1">
    <location>
        <begin position="340"/>
        <end position="351"/>
    </location>
</feature>
<proteinExistence type="predicted"/>
<feature type="compositionally biased region" description="Low complexity" evidence="1">
    <location>
        <begin position="316"/>
        <end position="339"/>
    </location>
</feature>
<sequence>MEDYSGYPYPTYYKQPDIPRQIPTGSVRGTEVNDHYKLGDTTGLQHPYHSIPHSRTCPQATGYLLAHSTGRPQQECSRHLLPAFQPTQPQRPRAQVNCSFPAISAHSVCIPVGQRAMGEPDWQAQRQLALRNRRHAWSSEEEYRKMATQIASMQVGQRMSDTDVNLLLLANTSPSKLNTNVSGVKNYCNIGGSMANFGSTTGTGTTTPMLERPPINQGYSAPKPRPVNNNLGTFTPVARNPNYNAFAISPPRANQVATSAAEFATPDRFRRYAVRDSYQRALDELDELERCKTSTGRYVTRQGLSGYQPPFTTPNYSPVSSSSSSLSGMSSEMSSVGSYDDSEEEELEESVEPSSPRFGTSDGQKTNIATDAGKSSPYERQLPRRNRDDSTSIPFVVGRAEVGSHKWPSGLNRATQTKPVLVTTPPVLAPTAPSPTATMRPAIPAVKAAVLPQFPMAGIPALVPRTNTFTPRPPATAVPAPTSNDRHNNRWSVSDLFGQQMFKPAPPVKKHAVLPEPSPSHARMQESKVEWWQRWGPSQSKEIQVSKEVPSIPPPFPSGISAASACEIWVEDISKEHLFSGGGTTPAPQAEDWEIVEESEVYEQDEQDWQTVKALDNDIVERNREEKKIRTYV</sequence>
<keyword evidence="3" id="KW-1185">Reference proteome</keyword>
<protein>
    <submittedName>
        <fullName evidence="2">Uncharacterized protein</fullName>
    </submittedName>
</protein>
<gene>
    <name evidence="2" type="ORF">TWF481_011678</name>
</gene>
<feature type="compositionally biased region" description="Basic and acidic residues" evidence="1">
    <location>
        <begin position="381"/>
        <end position="390"/>
    </location>
</feature>
<feature type="region of interest" description="Disordered" evidence="1">
    <location>
        <begin position="301"/>
        <end position="391"/>
    </location>
</feature>
<feature type="region of interest" description="Disordered" evidence="1">
    <location>
        <begin position="205"/>
        <end position="226"/>
    </location>
</feature>